<dbReference type="EMBL" id="JANFXK010000016">
    <property type="protein sequence ID" value="MCQ4637795.1"/>
    <property type="molecule type" value="Genomic_DNA"/>
</dbReference>
<keyword evidence="2" id="KW-1185">Reference proteome</keyword>
<dbReference type="RefSeq" id="WP_256132977.1">
    <property type="nucleotide sequence ID" value="NZ_JANFXK010000016.1"/>
</dbReference>
<accession>A0ABT1RRI9</accession>
<comment type="caution">
    <text evidence="1">The sequence shown here is derived from an EMBL/GenBank/DDBJ whole genome shotgun (WGS) entry which is preliminary data.</text>
</comment>
<gene>
    <name evidence="1" type="ORF">NE619_13755</name>
</gene>
<dbReference type="Proteomes" id="UP001524502">
    <property type="component" value="Unassembled WGS sequence"/>
</dbReference>
<evidence type="ECO:0000313" key="1">
    <source>
        <dbReference type="EMBL" id="MCQ4637795.1"/>
    </source>
</evidence>
<reference evidence="1 2" key="1">
    <citation type="submission" date="2022-06" db="EMBL/GenBank/DDBJ databases">
        <title>Isolation of gut microbiota from human fecal samples.</title>
        <authorList>
            <person name="Pamer E.G."/>
            <person name="Barat B."/>
            <person name="Waligurski E."/>
            <person name="Medina S."/>
            <person name="Paddock L."/>
            <person name="Mostad J."/>
        </authorList>
    </citation>
    <scope>NUCLEOTIDE SEQUENCE [LARGE SCALE GENOMIC DNA]</scope>
    <source>
        <strain evidence="1 2">SL.3.17</strain>
    </source>
</reference>
<proteinExistence type="predicted"/>
<organism evidence="1 2">
    <name type="scientific">Anaerovorax odorimutans</name>
    <dbReference type="NCBI Taxonomy" id="109327"/>
    <lineage>
        <taxon>Bacteria</taxon>
        <taxon>Bacillati</taxon>
        <taxon>Bacillota</taxon>
        <taxon>Clostridia</taxon>
        <taxon>Peptostreptococcales</taxon>
        <taxon>Anaerovoracaceae</taxon>
        <taxon>Anaerovorax</taxon>
    </lineage>
</organism>
<name>A0ABT1RRI9_9FIRM</name>
<sequence>MVKIQYRLFEDIDLLKTATTEEFERELNSFWGFFELRINDEPIGFYHSNEIEEWETGGEVISFWFYILMDTIKALRCSDVVTMHIVGGMSFLEFRRKGETLKVKRAVSEKIFENGPEVKLKEIEVKEEEIVFDNEHIRFAELEEEVRKKCGMFIEEVRNLNEELVYSSCVQGLIDELETL</sequence>
<protein>
    <submittedName>
        <fullName evidence="1">Uncharacterized protein</fullName>
    </submittedName>
</protein>
<evidence type="ECO:0000313" key="2">
    <source>
        <dbReference type="Proteomes" id="UP001524502"/>
    </source>
</evidence>